<dbReference type="Gene3D" id="3.15.10.30">
    <property type="entry name" value="Haemolymph juvenile hormone binding protein"/>
    <property type="match status" value="1"/>
</dbReference>
<evidence type="ECO:0000256" key="1">
    <source>
        <dbReference type="SAM" id="SignalP"/>
    </source>
</evidence>
<dbReference type="Pfam" id="PF06585">
    <property type="entry name" value="JHBP"/>
    <property type="match status" value="1"/>
</dbReference>
<evidence type="ECO:0008006" key="3">
    <source>
        <dbReference type="Google" id="ProtNLM"/>
    </source>
</evidence>
<accession>R4WKP5</accession>
<reference evidence="2" key="1">
    <citation type="journal article" date="2013" name="PLoS ONE">
        <title>Gene expression in gut symbiotic organ of stinkbug affected by extracellular bacterial symbiont.</title>
        <authorList>
            <person name="Futahashi R."/>
            <person name="Tanaka K."/>
            <person name="Tanahashi M."/>
            <person name="Nikoh N."/>
            <person name="Kikuchi Y."/>
            <person name="Lee B.L."/>
            <person name="Fukatsu T."/>
        </authorList>
    </citation>
    <scope>NUCLEOTIDE SEQUENCE</scope>
    <source>
        <tissue evidence="2">Midgut</tissue>
    </source>
</reference>
<feature type="signal peptide" evidence="1">
    <location>
        <begin position="1"/>
        <end position="25"/>
    </location>
</feature>
<evidence type="ECO:0000313" key="2">
    <source>
        <dbReference type="EMBL" id="BAN21400.1"/>
    </source>
</evidence>
<name>R4WKP5_RIPPE</name>
<dbReference type="PANTHER" id="PTHR11008:SF9">
    <property type="entry name" value="PROTEIN TAKEOUT-LIKE PROTEIN"/>
    <property type="match status" value="1"/>
</dbReference>
<keyword evidence="1" id="KW-0732">Signal</keyword>
<dbReference type="InterPro" id="IPR010562">
    <property type="entry name" value="Haemolymph_juvenile_hormone-bd"/>
</dbReference>
<proteinExistence type="evidence at transcript level"/>
<feature type="chain" id="PRO_5004381384" description="Juvenile hormone binding protein" evidence="1">
    <location>
        <begin position="26"/>
        <end position="254"/>
    </location>
</feature>
<organism evidence="2">
    <name type="scientific">Riptortus pedestris</name>
    <name type="common">Bean bug</name>
    <dbReference type="NCBI Taxonomy" id="329032"/>
    <lineage>
        <taxon>Eukaryota</taxon>
        <taxon>Metazoa</taxon>
        <taxon>Ecdysozoa</taxon>
        <taxon>Arthropoda</taxon>
        <taxon>Hexapoda</taxon>
        <taxon>Insecta</taxon>
        <taxon>Pterygota</taxon>
        <taxon>Neoptera</taxon>
        <taxon>Paraneoptera</taxon>
        <taxon>Hemiptera</taxon>
        <taxon>Heteroptera</taxon>
        <taxon>Panheteroptera</taxon>
        <taxon>Pentatomomorpha</taxon>
        <taxon>Coreoidea</taxon>
        <taxon>Alydidae</taxon>
        <taxon>Riptortus</taxon>
    </lineage>
</organism>
<sequence length="254" mass="28440">MASSGNWKILFLVLATCGLFNFTQALTQGERRAEDPKTTVAPVDDLKTLVQKFFDKAMKVVTNNDPFQVEHLDWDYNSYGVVSKGYMKKMLLSYISSAKISNLIVDQNGDTINFGLHLSVDQFQFTGTWDIVFNYLTFFPLDISGNMGILLSGIQLSLDSAIKETQNKVLQFTNFDLTLKLNSSKVELEEVNRRKPLGTYIAHILSDILADTVNDNPQAIAILSIGLKSFLNSLLVNNDVTLAKVEDVMVHFIQ</sequence>
<dbReference type="EMBL" id="AK418185">
    <property type="protein sequence ID" value="BAN21400.1"/>
    <property type="molecule type" value="mRNA"/>
</dbReference>
<protein>
    <recommendedName>
        <fullName evidence="3">Juvenile hormone binding protein</fullName>
    </recommendedName>
</protein>
<dbReference type="InterPro" id="IPR038606">
    <property type="entry name" value="To_sf"/>
</dbReference>
<dbReference type="AlphaFoldDB" id="R4WKP5"/>
<dbReference type="PANTHER" id="PTHR11008">
    <property type="entry name" value="PROTEIN TAKEOUT-LIKE PROTEIN"/>
    <property type="match status" value="1"/>
</dbReference>